<dbReference type="AlphaFoldDB" id="A0A7G1P9F4"/>
<keyword evidence="2" id="KW-1185">Reference proteome</keyword>
<dbReference type="GO" id="GO:0000287">
    <property type="term" value="F:magnesium ion binding"/>
    <property type="evidence" value="ECO:0007669"/>
    <property type="project" value="InterPro"/>
</dbReference>
<dbReference type="Gene3D" id="3.20.20.110">
    <property type="entry name" value="Ribulose bisphosphate carboxylase, large subunit, C-terminal domain"/>
    <property type="match status" value="1"/>
</dbReference>
<gene>
    <name evidence="1" type="ORF">GCM10017557_53650</name>
</gene>
<evidence type="ECO:0000313" key="1">
    <source>
        <dbReference type="EMBL" id="BCL30506.1"/>
    </source>
</evidence>
<dbReference type="RefSeq" id="WP_055514937.1">
    <property type="nucleotide sequence ID" value="NZ_AP023440.1"/>
</dbReference>
<dbReference type="KEGG" id="sgm:GCM10017557_53650"/>
<dbReference type="InterPro" id="IPR036376">
    <property type="entry name" value="RuBisCO_lsu_C_sf"/>
</dbReference>
<dbReference type="Proteomes" id="UP000516444">
    <property type="component" value="Chromosome"/>
</dbReference>
<proteinExistence type="predicted"/>
<dbReference type="OrthoDB" id="3979211at2"/>
<organism evidence="1 2">
    <name type="scientific">Streptomyces aurantiacus</name>
    <dbReference type="NCBI Taxonomy" id="47760"/>
    <lineage>
        <taxon>Bacteria</taxon>
        <taxon>Bacillati</taxon>
        <taxon>Actinomycetota</taxon>
        <taxon>Actinomycetes</taxon>
        <taxon>Kitasatosporales</taxon>
        <taxon>Streptomycetaceae</taxon>
        <taxon>Streptomyces</taxon>
        <taxon>Streptomyces aurantiacus group</taxon>
    </lineage>
</organism>
<reference evidence="1 2" key="1">
    <citation type="journal article" date="2014" name="Int. J. Syst. Evol. Microbiol.">
        <title>Complete genome sequence of Corynebacterium casei LMG S-19264T (=DSM 44701T), isolated from a smear-ripened cheese.</title>
        <authorList>
            <consortium name="US DOE Joint Genome Institute (JGI-PGF)"/>
            <person name="Walter F."/>
            <person name="Albersmeier A."/>
            <person name="Kalinowski J."/>
            <person name="Ruckert C."/>
        </authorList>
    </citation>
    <scope>NUCLEOTIDE SEQUENCE [LARGE SCALE GENOMIC DNA]</scope>
    <source>
        <strain evidence="1 2">JCM 4677</strain>
    </source>
</reference>
<dbReference type="EMBL" id="AP023440">
    <property type="protein sequence ID" value="BCL30506.1"/>
    <property type="molecule type" value="Genomic_DNA"/>
</dbReference>
<accession>A0A7G1P9F4</accession>
<protein>
    <submittedName>
        <fullName evidence="1">Uncharacterized protein</fullName>
    </submittedName>
</protein>
<name>A0A7G1P9F4_9ACTN</name>
<sequence>MTLRLEYDLVLAPASHVDRIVATVRTGLLAHRTDSRAEVDMTYRTNPTQDGLVLSLSVDLELGFFGMAERGAAGLVTLLGGTSFRDPAIRSVTLSAFGFLGTDPLFPGPVRGAGILDGSAGPAPWLSVPVPKTAARQSWDEVSRTLVQAGVQVITDLSLNVNDHELTTRAAAVAEEATAGRPVALFFNATSRLDYAVRLVERIATTLQPQVPNITVGIRMCPLAMGFSVLEYLRTWNVPIFAYTLTSYPSGRTFWSQAAYASMIHAMGGDVVNIGLLSVPALHSGTLYEAMLPLLSRRNARRASLPALTGGVEPRVAYQYAAAVSDPVLLHTMTPVFRGGLERRSIRKRVRAIREAVEAGRRSLDIDRLFAERNSSVRNWQELEEEG</sequence>
<evidence type="ECO:0000313" key="2">
    <source>
        <dbReference type="Proteomes" id="UP000516444"/>
    </source>
</evidence>